<dbReference type="GO" id="GO:0016787">
    <property type="term" value="F:hydrolase activity"/>
    <property type="evidence" value="ECO:0007669"/>
    <property type="project" value="UniProtKB-KW"/>
</dbReference>
<dbReference type="CDD" id="cd07730">
    <property type="entry name" value="metallo-hydrolase-like_MBL-fold"/>
    <property type="match status" value="1"/>
</dbReference>
<dbReference type="SUPFAM" id="SSF56281">
    <property type="entry name" value="Metallo-hydrolase/oxidoreductase"/>
    <property type="match status" value="1"/>
</dbReference>
<dbReference type="Gene3D" id="3.60.15.10">
    <property type="entry name" value="Ribonuclease Z/Hydroxyacylglutathione hydrolase-like"/>
    <property type="match status" value="1"/>
</dbReference>
<dbReference type="PANTHER" id="PTHR42978:SF5">
    <property type="entry name" value="METALLO-BETA-LACTAMASE DOMAIN-CONTAINING PROTEIN"/>
    <property type="match status" value="1"/>
</dbReference>
<dbReference type="OrthoDB" id="10250730at2759"/>
<organism evidence="6 7">
    <name type="scientific">Fonsecaea multimorphosa CBS 102226</name>
    <dbReference type="NCBI Taxonomy" id="1442371"/>
    <lineage>
        <taxon>Eukaryota</taxon>
        <taxon>Fungi</taxon>
        <taxon>Dikarya</taxon>
        <taxon>Ascomycota</taxon>
        <taxon>Pezizomycotina</taxon>
        <taxon>Eurotiomycetes</taxon>
        <taxon>Chaetothyriomycetidae</taxon>
        <taxon>Chaetothyriales</taxon>
        <taxon>Herpotrichiellaceae</taxon>
        <taxon>Fonsecaea</taxon>
    </lineage>
</organism>
<dbReference type="PANTHER" id="PTHR42978">
    <property type="entry name" value="QUORUM-QUENCHING LACTONASE YTNP-RELATED-RELATED"/>
    <property type="match status" value="1"/>
</dbReference>
<dbReference type="InterPro" id="IPR036866">
    <property type="entry name" value="RibonucZ/Hydroxyglut_hydro"/>
</dbReference>
<dbReference type="InterPro" id="IPR001279">
    <property type="entry name" value="Metallo-B-lactamas"/>
</dbReference>
<sequence>MILKNFLLPDSAPRLDISALPTSRLQLPDRWLFEDGNVDTQVARQDSPVYSFLISHPSGKHILFDLGLRKELENNPDVIRNDYGAISPEAPKDAVNLLAEGPVSASDIDAVVFSHLHFDHTGDCTKFPQASLIVGPGSRAATTPGWPKDPASPFLSSILDHPKFRELSFERETWIELGPFERTYDYFGDGSLYLVDTPGHMPGHLGALVHSGPGEWVFTGGDCCHHRSLLMGRRPMSVTVGPNGTKSFHKDPETAKRTIERVRDLDNDESFLVALPHDATLDGIMPLYPEKLNGWRNSQWKKDLDTRIATLFP</sequence>
<dbReference type="GO" id="GO:0046872">
    <property type="term" value="F:metal ion binding"/>
    <property type="evidence" value="ECO:0007669"/>
    <property type="project" value="UniProtKB-KW"/>
</dbReference>
<evidence type="ECO:0000256" key="2">
    <source>
        <dbReference type="ARBA" id="ARBA00022723"/>
    </source>
</evidence>
<keyword evidence="4" id="KW-0862">Zinc</keyword>
<dbReference type="RefSeq" id="XP_016635497.1">
    <property type="nucleotide sequence ID" value="XM_016773440.1"/>
</dbReference>
<proteinExistence type="inferred from homology"/>
<evidence type="ECO:0000256" key="3">
    <source>
        <dbReference type="ARBA" id="ARBA00022801"/>
    </source>
</evidence>
<dbReference type="STRING" id="1442371.A0A0D2KDP9"/>
<dbReference type="InterPro" id="IPR051013">
    <property type="entry name" value="MBL_superfamily_lactonases"/>
</dbReference>
<feature type="domain" description="Metallo-beta-lactamase" evidence="5">
    <location>
        <begin position="48"/>
        <end position="277"/>
    </location>
</feature>
<evidence type="ECO:0000256" key="1">
    <source>
        <dbReference type="ARBA" id="ARBA00007749"/>
    </source>
</evidence>
<dbReference type="GeneID" id="27708673"/>
<dbReference type="AlphaFoldDB" id="A0A0D2KDP9"/>
<evidence type="ECO:0000313" key="6">
    <source>
        <dbReference type="EMBL" id="KIY01375.1"/>
    </source>
</evidence>
<protein>
    <recommendedName>
        <fullName evidence="5">Metallo-beta-lactamase domain-containing protein</fullName>
    </recommendedName>
</protein>
<evidence type="ECO:0000256" key="4">
    <source>
        <dbReference type="ARBA" id="ARBA00022833"/>
    </source>
</evidence>
<dbReference type="Pfam" id="PF00753">
    <property type="entry name" value="Lactamase_B"/>
    <property type="match status" value="1"/>
</dbReference>
<comment type="similarity">
    <text evidence="1">Belongs to the metallo-beta-lactamase superfamily.</text>
</comment>
<accession>A0A0D2KDP9</accession>
<evidence type="ECO:0000313" key="7">
    <source>
        <dbReference type="Proteomes" id="UP000053411"/>
    </source>
</evidence>
<dbReference type="VEuPathDB" id="FungiDB:Z520_02927"/>
<keyword evidence="2" id="KW-0479">Metal-binding</keyword>
<name>A0A0D2KDP9_9EURO</name>
<dbReference type="Proteomes" id="UP000053411">
    <property type="component" value="Unassembled WGS sequence"/>
</dbReference>
<evidence type="ECO:0000259" key="5">
    <source>
        <dbReference type="SMART" id="SM00849"/>
    </source>
</evidence>
<gene>
    <name evidence="6" type="ORF">Z520_02927</name>
</gene>
<keyword evidence="3" id="KW-0378">Hydrolase</keyword>
<dbReference type="EMBL" id="KN848065">
    <property type="protein sequence ID" value="KIY01375.1"/>
    <property type="molecule type" value="Genomic_DNA"/>
</dbReference>
<keyword evidence="7" id="KW-1185">Reference proteome</keyword>
<reference evidence="6 7" key="1">
    <citation type="submission" date="2015-01" db="EMBL/GenBank/DDBJ databases">
        <title>The Genome Sequence of Fonsecaea multimorphosa CBS 102226.</title>
        <authorList>
            <consortium name="The Broad Institute Genomics Platform"/>
            <person name="Cuomo C."/>
            <person name="de Hoog S."/>
            <person name="Gorbushina A."/>
            <person name="Stielow B."/>
            <person name="Teixiera M."/>
            <person name="Abouelleil A."/>
            <person name="Chapman S.B."/>
            <person name="Priest M."/>
            <person name="Young S.K."/>
            <person name="Wortman J."/>
            <person name="Nusbaum C."/>
            <person name="Birren B."/>
        </authorList>
    </citation>
    <scope>NUCLEOTIDE SEQUENCE [LARGE SCALE GENOMIC DNA]</scope>
    <source>
        <strain evidence="6 7">CBS 102226</strain>
    </source>
</reference>
<dbReference type="SMART" id="SM00849">
    <property type="entry name" value="Lactamase_B"/>
    <property type="match status" value="1"/>
</dbReference>